<keyword evidence="6 19" id="KW-0997">Cell inner membrane</keyword>
<dbReference type="Gene3D" id="1.10.760.10">
    <property type="entry name" value="Cytochrome c-like domain"/>
    <property type="match status" value="2"/>
</dbReference>
<evidence type="ECO:0000256" key="15">
    <source>
        <dbReference type="ARBA" id="ARBA00023002"/>
    </source>
</evidence>
<keyword evidence="17 19" id="KW-0406">Ion transport</keyword>
<keyword evidence="4 19" id="KW-0813">Transport</keyword>
<dbReference type="Pfam" id="PF14715">
    <property type="entry name" value="FixP_N"/>
    <property type="match status" value="1"/>
</dbReference>
<dbReference type="Pfam" id="PF13442">
    <property type="entry name" value="Cytochrome_CBB3"/>
    <property type="match status" value="2"/>
</dbReference>
<keyword evidence="10 19" id="KW-0479">Metal-binding</keyword>
<keyword evidence="25" id="KW-1185">Reference proteome</keyword>
<keyword evidence="18 19" id="KW-0472">Membrane</keyword>
<keyword evidence="7 19" id="KW-0349">Heme</keyword>
<organism evidence="24 25">
    <name type="scientific">Aurantiacibacter arachoides</name>
    <dbReference type="NCBI Taxonomy" id="1850444"/>
    <lineage>
        <taxon>Bacteria</taxon>
        <taxon>Pseudomonadati</taxon>
        <taxon>Pseudomonadota</taxon>
        <taxon>Alphaproteobacteria</taxon>
        <taxon>Sphingomonadales</taxon>
        <taxon>Erythrobacteraceae</taxon>
        <taxon>Aurantiacibacter</taxon>
    </lineage>
</organism>
<evidence type="ECO:0000313" key="24">
    <source>
        <dbReference type="EMBL" id="MXO94409.1"/>
    </source>
</evidence>
<dbReference type="InterPro" id="IPR032858">
    <property type="entry name" value="CcoP_N"/>
</dbReference>
<keyword evidence="8 19" id="KW-0679">Respiratory chain</keyword>
<dbReference type="NCBIfam" id="TIGR00782">
    <property type="entry name" value="ccoP"/>
    <property type="match status" value="1"/>
</dbReference>
<evidence type="ECO:0000256" key="11">
    <source>
        <dbReference type="ARBA" id="ARBA00022737"/>
    </source>
</evidence>
<dbReference type="GO" id="GO:0009055">
    <property type="term" value="F:electron transfer activity"/>
    <property type="evidence" value="ECO:0007669"/>
    <property type="project" value="InterPro"/>
</dbReference>
<feature type="binding site" description="axial binding residue" evidence="20">
    <location>
        <position position="175"/>
    </location>
    <ligand>
        <name>heme c</name>
        <dbReference type="ChEBI" id="CHEBI:61717"/>
        <label>2</label>
    </ligand>
    <ligandPart>
        <name>Fe</name>
        <dbReference type="ChEBI" id="CHEBI:18248"/>
    </ligandPart>
</feature>
<feature type="binding site" description="covalent" evidence="21">
    <location>
        <position position="218"/>
    </location>
    <ligand>
        <name>heme c</name>
        <dbReference type="ChEBI" id="CHEBI:61717"/>
        <label>2</label>
    </ligand>
</feature>
<comment type="subunit">
    <text evidence="19">Component of the cbb3-type cytochrome c oxidase.</text>
</comment>
<evidence type="ECO:0000256" key="10">
    <source>
        <dbReference type="ARBA" id="ARBA00022723"/>
    </source>
</evidence>
<dbReference type="GO" id="GO:0020037">
    <property type="term" value="F:heme binding"/>
    <property type="evidence" value="ECO:0007669"/>
    <property type="project" value="InterPro"/>
</dbReference>
<feature type="binding site" description="covalent" evidence="21">
    <location>
        <position position="215"/>
    </location>
    <ligand>
        <name>heme c</name>
        <dbReference type="ChEBI" id="CHEBI:61717"/>
        <label>2</label>
    </ligand>
</feature>
<evidence type="ECO:0000256" key="21">
    <source>
        <dbReference type="PIRSR" id="PIRSR000006-2"/>
    </source>
</evidence>
<dbReference type="RefSeq" id="WP_131453628.1">
    <property type="nucleotide sequence ID" value="NZ_BMJK01000002.1"/>
</dbReference>
<feature type="domain" description="Cytochrome c" evidence="23">
    <location>
        <begin position="202"/>
        <end position="283"/>
    </location>
</feature>
<protein>
    <recommendedName>
        <fullName evidence="19">Cbb3-type cytochrome c oxidase subunit</fullName>
    </recommendedName>
</protein>
<dbReference type="GO" id="GO:0006119">
    <property type="term" value="P:oxidative phosphorylation"/>
    <property type="evidence" value="ECO:0007669"/>
    <property type="project" value="UniProtKB-UniPathway"/>
</dbReference>
<dbReference type="OrthoDB" id="9811281at2"/>
<dbReference type="Proteomes" id="UP000460626">
    <property type="component" value="Unassembled WGS sequence"/>
</dbReference>
<comment type="cofactor">
    <cofactor evidence="19 21">
        <name>heme c</name>
        <dbReference type="ChEBI" id="CHEBI:61717"/>
    </cofactor>
    <text evidence="19 21">Binds 2 heme C groups per subunit.</text>
</comment>
<feature type="binding site" description="axial binding residue" evidence="20">
    <location>
        <position position="219"/>
    </location>
    <ligand>
        <name>heme c</name>
        <dbReference type="ChEBI" id="CHEBI:61717"/>
        <label>2</label>
    </ligand>
    <ligandPart>
        <name>Fe</name>
        <dbReference type="ChEBI" id="CHEBI:18248"/>
    </ligandPart>
</feature>
<keyword evidence="15 19" id="KW-0560">Oxidoreductase</keyword>
<dbReference type="InterPro" id="IPR036909">
    <property type="entry name" value="Cyt_c-like_dom_sf"/>
</dbReference>
<evidence type="ECO:0000256" key="6">
    <source>
        <dbReference type="ARBA" id="ARBA00022519"/>
    </source>
</evidence>
<evidence type="ECO:0000256" key="4">
    <source>
        <dbReference type="ARBA" id="ARBA00022448"/>
    </source>
</evidence>
<feature type="domain" description="Cytochrome c" evidence="23">
    <location>
        <begin position="108"/>
        <end position="198"/>
    </location>
</feature>
<keyword evidence="12 19" id="KW-0375">Hydrogen ion transport</keyword>
<evidence type="ECO:0000256" key="12">
    <source>
        <dbReference type="ARBA" id="ARBA00022781"/>
    </source>
</evidence>
<dbReference type="SUPFAM" id="SSF46626">
    <property type="entry name" value="Cytochrome c"/>
    <property type="match status" value="2"/>
</dbReference>
<feature type="binding site" description="axial binding residue" evidence="20">
    <location>
        <position position="125"/>
    </location>
    <ligand>
        <name>heme c</name>
        <dbReference type="ChEBI" id="CHEBI:61717"/>
        <label>1</label>
    </ligand>
    <ligandPart>
        <name>Fe</name>
        <dbReference type="ChEBI" id="CHEBI:18248"/>
    </ligandPart>
</feature>
<dbReference type="InterPro" id="IPR009056">
    <property type="entry name" value="Cyt_c-like_dom"/>
</dbReference>
<evidence type="ECO:0000256" key="7">
    <source>
        <dbReference type="ARBA" id="ARBA00022617"/>
    </source>
</evidence>
<keyword evidence="5 19" id="KW-1003">Cell membrane</keyword>
<name>A0A845AA21_9SPHN</name>
<evidence type="ECO:0000256" key="3">
    <source>
        <dbReference type="ARBA" id="ARBA00006113"/>
    </source>
</evidence>
<evidence type="ECO:0000259" key="23">
    <source>
        <dbReference type="PROSITE" id="PS51007"/>
    </source>
</evidence>
<evidence type="ECO:0000313" key="25">
    <source>
        <dbReference type="Proteomes" id="UP000460626"/>
    </source>
</evidence>
<evidence type="ECO:0000256" key="1">
    <source>
        <dbReference type="ARBA" id="ARBA00004533"/>
    </source>
</evidence>
<feature type="binding site" description="covalent" evidence="21">
    <location>
        <position position="121"/>
    </location>
    <ligand>
        <name>heme c</name>
        <dbReference type="ChEBI" id="CHEBI:61717"/>
        <label>1</label>
    </ligand>
</feature>
<evidence type="ECO:0000256" key="2">
    <source>
        <dbReference type="ARBA" id="ARBA00004673"/>
    </source>
</evidence>
<keyword evidence="16 19" id="KW-0408">Iron</keyword>
<evidence type="ECO:0000256" key="20">
    <source>
        <dbReference type="PIRSR" id="PIRSR000006-1"/>
    </source>
</evidence>
<dbReference type="InterPro" id="IPR038414">
    <property type="entry name" value="CcoP_N_sf"/>
</dbReference>
<evidence type="ECO:0000256" key="8">
    <source>
        <dbReference type="ARBA" id="ARBA00022660"/>
    </source>
</evidence>
<keyword evidence="11" id="KW-0677">Repeat</keyword>
<keyword evidence="14 22" id="KW-1133">Transmembrane helix</keyword>
<evidence type="ECO:0000256" key="16">
    <source>
        <dbReference type="ARBA" id="ARBA00023004"/>
    </source>
</evidence>
<reference evidence="24 25" key="1">
    <citation type="submission" date="2019-12" db="EMBL/GenBank/DDBJ databases">
        <title>Genomic-based taxomic classification of the family Erythrobacteraceae.</title>
        <authorList>
            <person name="Xu L."/>
        </authorList>
    </citation>
    <scope>NUCLEOTIDE SEQUENCE [LARGE SCALE GENOMIC DNA]</scope>
    <source>
        <strain evidence="24 25">RC4-10-4</strain>
    </source>
</reference>
<gene>
    <name evidence="24" type="primary">ccoP</name>
    <name evidence="24" type="ORF">GRI62_12460</name>
</gene>
<comment type="caution">
    <text evidence="24">The sequence shown here is derived from an EMBL/GenBank/DDBJ whole genome shotgun (WGS) entry which is preliminary data.</text>
</comment>
<dbReference type="EMBL" id="WTYH01000001">
    <property type="protein sequence ID" value="MXO94409.1"/>
    <property type="molecule type" value="Genomic_DNA"/>
</dbReference>
<evidence type="ECO:0000256" key="9">
    <source>
        <dbReference type="ARBA" id="ARBA00022692"/>
    </source>
</evidence>
<evidence type="ECO:0000256" key="14">
    <source>
        <dbReference type="ARBA" id="ARBA00022989"/>
    </source>
</evidence>
<dbReference type="GO" id="GO:1902600">
    <property type="term" value="P:proton transmembrane transport"/>
    <property type="evidence" value="ECO:0007669"/>
    <property type="project" value="UniProtKB-KW"/>
</dbReference>
<dbReference type="GO" id="GO:0046872">
    <property type="term" value="F:metal ion binding"/>
    <property type="evidence" value="ECO:0007669"/>
    <property type="project" value="UniProtKB-KW"/>
</dbReference>
<dbReference type="AlphaFoldDB" id="A0A845AA21"/>
<dbReference type="GO" id="GO:0016491">
    <property type="term" value="F:oxidoreductase activity"/>
    <property type="evidence" value="ECO:0007669"/>
    <property type="project" value="UniProtKB-KW"/>
</dbReference>
<evidence type="ECO:0000256" key="18">
    <source>
        <dbReference type="ARBA" id="ARBA00023136"/>
    </source>
</evidence>
<accession>A0A845AA21</accession>
<keyword evidence="9 22" id="KW-0812">Transmembrane</keyword>
<comment type="subcellular location">
    <subcellularLocation>
        <location evidence="1 19">Cell inner membrane</location>
    </subcellularLocation>
</comment>
<feature type="binding site" description="axial binding residue" evidence="20">
    <location>
        <position position="260"/>
    </location>
    <ligand>
        <name>heme c</name>
        <dbReference type="ChEBI" id="CHEBI:61717"/>
        <label>1</label>
    </ligand>
    <ligandPart>
        <name>Fe</name>
        <dbReference type="ChEBI" id="CHEBI:18248"/>
    </ligandPart>
</feature>
<dbReference type="PANTHER" id="PTHR33751:SF1">
    <property type="entry name" value="CBB3-TYPE CYTOCHROME C OXIDASE SUBUNIT FIXP"/>
    <property type="match status" value="1"/>
</dbReference>
<dbReference type="InterPro" id="IPR004678">
    <property type="entry name" value="Cyt_c_oxidase_cbb3_su3"/>
</dbReference>
<keyword evidence="13 19" id="KW-0249">Electron transport</keyword>
<dbReference type="GO" id="GO:0005886">
    <property type="term" value="C:plasma membrane"/>
    <property type="evidence" value="ECO:0007669"/>
    <property type="project" value="UniProtKB-SubCell"/>
</dbReference>
<comment type="pathway">
    <text evidence="2 19">Energy metabolism; oxidative phosphorylation.</text>
</comment>
<dbReference type="UniPathway" id="UPA00705"/>
<proteinExistence type="inferred from homology"/>
<dbReference type="InterPro" id="IPR050597">
    <property type="entry name" value="Cytochrome_c_Oxidase_Subunit"/>
</dbReference>
<evidence type="ECO:0000256" key="22">
    <source>
        <dbReference type="SAM" id="Phobius"/>
    </source>
</evidence>
<evidence type="ECO:0000256" key="17">
    <source>
        <dbReference type="ARBA" id="ARBA00023065"/>
    </source>
</evidence>
<comment type="function">
    <text evidence="19">C-type cytochrome. Part of the cbb3-type cytochrome c oxidase complex.</text>
</comment>
<comment type="similarity">
    <text evidence="3 19">Belongs to the CcoP / FixP family.</text>
</comment>
<evidence type="ECO:0000256" key="19">
    <source>
        <dbReference type="PIRNR" id="PIRNR000006"/>
    </source>
</evidence>
<dbReference type="Gene3D" id="6.10.280.130">
    <property type="match status" value="1"/>
</dbReference>
<feature type="binding site" description="covalent" evidence="21">
    <location>
        <position position="124"/>
    </location>
    <ligand>
        <name>heme c</name>
        <dbReference type="ChEBI" id="CHEBI:61717"/>
        <label>1</label>
    </ligand>
</feature>
<evidence type="ECO:0000256" key="13">
    <source>
        <dbReference type="ARBA" id="ARBA00022982"/>
    </source>
</evidence>
<dbReference type="PANTHER" id="PTHR33751">
    <property type="entry name" value="CBB3-TYPE CYTOCHROME C OXIDASE SUBUNIT FIXP"/>
    <property type="match status" value="1"/>
</dbReference>
<evidence type="ECO:0000256" key="5">
    <source>
        <dbReference type="ARBA" id="ARBA00022475"/>
    </source>
</evidence>
<feature type="transmembrane region" description="Helical" evidence="22">
    <location>
        <begin position="32"/>
        <end position="50"/>
    </location>
</feature>
<dbReference type="PROSITE" id="PS51007">
    <property type="entry name" value="CYTC"/>
    <property type="match status" value="2"/>
</dbReference>
<dbReference type="PIRSF" id="PIRSF000006">
    <property type="entry name" value="Cbb3-Cox_fixP"/>
    <property type="match status" value="1"/>
</dbReference>
<sequence length="303" mass="33715">MINKRIDEPTGTETVGHEWDGIEELDTPMPRWWLWTLYLTIVWGVVYVILYPAWPLVDKATEGVLGWSSRGELADEMSVVDQAWVTVREELSRIPIERLPENSELFAQAVAGGRSAFQVHCSQCHGSGAAGSQTLGYPNLNDDDWIWGGDLKAIEYTLVNGIRSPGVEDTRGSLMPSFADFFERSQLDALVSHVQSLNGEGPSSGMGAQLYERNCSLCHGPVGEGNRELGAPRLNDAIWLYGNSREDIRRQILDPRMGRMPHWSGRLDQVTIKMVSAYVWSLGGGEELIEVAEDPTVEIDEEP</sequence>